<evidence type="ECO:0000313" key="2">
    <source>
        <dbReference type="Proteomes" id="UP000790709"/>
    </source>
</evidence>
<protein>
    <submittedName>
        <fullName evidence="1">Uncharacterized protein</fullName>
    </submittedName>
</protein>
<proteinExistence type="predicted"/>
<comment type="caution">
    <text evidence="1">The sequence shown here is derived from an EMBL/GenBank/DDBJ whole genome shotgun (WGS) entry which is preliminary data.</text>
</comment>
<sequence length="120" mass="12894">MHPSLRVCSARAHRPLISFIGKRVWPSSTGTSHPHPAAPPEFQKAFAAADDAASSTNQGPSSSSAEVFQEFWEAPARFWSPRHRQLEDAEVEAVLVCSLFTGGRVCFADVVSKSGGASLQ</sequence>
<reference evidence="1" key="1">
    <citation type="journal article" date="2021" name="New Phytol.">
        <title>Evolutionary innovations through gain and loss of genes in the ectomycorrhizal Boletales.</title>
        <authorList>
            <person name="Wu G."/>
            <person name="Miyauchi S."/>
            <person name="Morin E."/>
            <person name="Kuo A."/>
            <person name="Drula E."/>
            <person name="Varga T."/>
            <person name="Kohler A."/>
            <person name="Feng B."/>
            <person name="Cao Y."/>
            <person name="Lipzen A."/>
            <person name="Daum C."/>
            <person name="Hundley H."/>
            <person name="Pangilinan J."/>
            <person name="Johnson J."/>
            <person name="Barry K."/>
            <person name="LaButti K."/>
            <person name="Ng V."/>
            <person name="Ahrendt S."/>
            <person name="Min B."/>
            <person name="Choi I.G."/>
            <person name="Park H."/>
            <person name="Plett J.M."/>
            <person name="Magnuson J."/>
            <person name="Spatafora J.W."/>
            <person name="Nagy L.G."/>
            <person name="Henrissat B."/>
            <person name="Grigoriev I.V."/>
            <person name="Yang Z.L."/>
            <person name="Xu J."/>
            <person name="Martin F.M."/>
        </authorList>
    </citation>
    <scope>NUCLEOTIDE SEQUENCE</scope>
    <source>
        <strain evidence="1">KUC20120723A-06</strain>
    </source>
</reference>
<gene>
    <name evidence="1" type="ORF">BV22DRAFT_1012464</name>
</gene>
<organism evidence="1 2">
    <name type="scientific">Leucogyrophana mollusca</name>
    <dbReference type="NCBI Taxonomy" id="85980"/>
    <lineage>
        <taxon>Eukaryota</taxon>
        <taxon>Fungi</taxon>
        <taxon>Dikarya</taxon>
        <taxon>Basidiomycota</taxon>
        <taxon>Agaricomycotina</taxon>
        <taxon>Agaricomycetes</taxon>
        <taxon>Agaricomycetidae</taxon>
        <taxon>Boletales</taxon>
        <taxon>Boletales incertae sedis</taxon>
        <taxon>Leucogyrophana</taxon>
    </lineage>
</organism>
<accession>A0ACB8BJ53</accession>
<evidence type="ECO:0000313" key="1">
    <source>
        <dbReference type="EMBL" id="KAH7924842.1"/>
    </source>
</evidence>
<keyword evidence="2" id="KW-1185">Reference proteome</keyword>
<dbReference type="Proteomes" id="UP000790709">
    <property type="component" value="Unassembled WGS sequence"/>
</dbReference>
<name>A0ACB8BJ53_9AGAM</name>
<dbReference type="EMBL" id="MU266415">
    <property type="protein sequence ID" value="KAH7924842.1"/>
    <property type="molecule type" value="Genomic_DNA"/>
</dbReference>